<accession>A0A1I7K8D4</accession>
<sequence length="186" mass="22324">MNNEFNLEKERARKLDEIYKKYDYCEHKDTELRKRAFKNNSIHYVSQCMSCGVQVESFKKSTALKNNPNQKLFDEDIKLNWESQREQKINAVIKIYGEEKQKTKDKFWGWYSIYLKSSTWRDKRELVLRRDNYTCQGCLRKKATQVHHLTYENVGDELLFELVSLCDSCHEKTHKNEHQLQEGSLT</sequence>
<evidence type="ECO:0000313" key="1">
    <source>
        <dbReference type="EMBL" id="SFU93706.1"/>
    </source>
</evidence>
<dbReference type="EMBL" id="FPBJ01000049">
    <property type="protein sequence ID" value="SFU93706.1"/>
    <property type="molecule type" value="Genomic_DNA"/>
</dbReference>
<evidence type="ECO:0000313" key="2">
    <source>
        <dbReference type="Proteomes" id="UP000242496"/>
    </source>
</evidence>
<dbReference type="OrthoDB" id="5292295at2"/>
<reference evidence="2" key="1">
    <citation type="submission" date="2016-10" db="EMBL/GenBank/DDBJ databases">
        <authorList>
            <person name="Varghese N."/>
            <person name="Submissions S."/>
        </authorList>
    </citation>
    <scope>NUCLEOTIDE SEQUENCE [LARGE SCALE GENOMIC DNA]</scope>
    <source>
        <strain evidence="2">DSM 18168</strain>
    </source>
</reference>
<keyword evidence="2" id="KW-1185">Reference proteome</keyword>
<name>A0A1I7K8D4_9GAMM</name>
<dbReference type="RefSeq" id="WP_092553905.1">
    <property type="nucleotide sequence ID" value="NZ_CAWRBG010000025.1"/>
</dbReference>
<dbReference type="STRING" id="351659.SAMN05421784_14919"/>
<dbReference type="AlphaFoldDB" id="A0A1I7K8D4"/>
<dbReference type="Proteomes" id="UP000242496">
    <property type="component" value="Unassembled WGS sequence"/>
</dbReference>
<protein>
    <recommendedName>
        <fullName evidence="3">HNH endonuclease</fullName>
    </recommendedName>
</protein>
<gene>
    <name evidence="1" type="ORF">SAMN05421784_14919</name>
</gene>
<organism evidence="1 2">
    <name type="scientific">Xenorhabdus koppenhoeferi</name>
    <dbReference type="NCBI Taxonomy" id="351659"/>
    <lineage>
        <taxon>Bacteria</taxon>
        <taxon>Pseudomonadati</taxon>
        <taxon>Pseudomonadota</taxon>
        <taxon>Gammaproteobacteria</taxon>
        <taxon>Enterobacterales</taxon>
        <taxon>Morganellaceae</taxon>
        <taxon>Xenorhabdus</taxon>
    </lineage>
</organism>
<proteinExistence type="predicted"/>
<evidence type="ECO:0008006" key="3">
    <source>
        <dbReference type="Google" id="ProtNLM"/>
    </source>
</evidence>